<reference evidence="1" key="1">
    <citation type="submission" date="2015-03" db="EMBL/GenBank/DDBJ databases">
        <title>Wuchereria bancrofti Genome Sequencing Papua New Guinea Strain.</title>
        <authorList>
            <person name="Small S.T."/>
            <person name="Serre D."/>
            <person name="Zimmerman P.A."/>
        </authorList>
    </citation>
    <scope>NUCLEOTIDE SEQUENCE [LARGE SCALE GENOMIC DNA]</scope>
    <source>
        <strain evidence="1">pt0022</strain>
    </source>
</reference>
<dbReference type="WBParaSite" id="mrna-Wban_10837">
    <property type="protein sequence ID" value="mrna-Wban_10837"/>
    <property type="gene ID" value="Wban_10837"/>
</dbReference>
<evidence type="ECO:0000313" key="1">
    <source>
        <dbReference type="Proteomes" id="UP000093561"/>
    </source>
</evidence>
<sequence>MKRLTYIRRTDGSGFAQSEDTSWLYAISRCENSTHKGRSARLCPLCLPQW</sequence>
<name>A0AAF5RY29_WUCBA</name>
<dbReference type="AlphaFoldDB" id="A0AAF5RY29"/>
<reference evidence="1" key="2">
    <citation type="journal article" date="2016" name="Mol. Ecol.">
        <title>Population genomics of the filarial nematode parasite Wuchereria bancrofti from mosquitoes.</title>
        <authorList>
            <person name="Small S.T."/>
            <person name="Reimer L.J."/>
            <person name="Tisch D.J."/>
            <person name="King C.L."/>
            <person name="Christensen B.M."/>
            <person name="Siba P.M."/>
            <person name="Kazura J.W."/>
            <person name="Serre D."/>
            <person name="Zimmerman P.A."/>
        </authorList>
    </citation>
    <scope>NUCLEOTIDE SEQUENCE</scope>
    <source>
        <strain evidence="1">pt0022</strain>
    </source>
</reference>
<dbReference type="Proteomes" id="UP000093561">
    <property type="component" value="Unassembled WGS sequence"/>
</dbReference>
<organism evidence="1 2">
    <name type="scientific">Wuchereria bancrofti</name>
    <dbReference type="NCBI Taxonomy" id="6293"/>
    <lineage>
        <taxon>Eukaryota</taxon>
        <taxon>Metazoa</taxon>
        <taxon>Ecdysozoa</taxon>
        <taxon>Nematoda</taxon>
        <taxon>Chromadorea</taxon>
        <taxon>Rhabditida</taxon>
        <taxon>Spirurina</taxon>
        <taxon>Spiruromorpha</taxon>
        <taxon>Filarioidea</taxon>
        <taxon>Onchocercidae</taxon>
        <taxon>Wuchereria</taxon>
    </lineage>
</organism>
<reference evidence="2" key="3">
    <citation type="submission" date="2024-02" db="UniProtKB">
        <authorList>
            <consortium name="WormBaseParasite"/>
        </authorList>
    </citation>
    <scope>IDENTIFICATION</scope>
    <source>
        <strain evidence="2">pt0022</strain>
    </source>
</reference>
<evidence type="ECO:0000313" key="2">
    <source>
        <dbReference type="WBParaSite" id="mrna-Wban_10837"/>
    </source>
</evidence>
<proteinExistence type="predicted"/>
<accession>A0AAF5RY29</accession>
<protein>
    <submittedName>
        <fullName evidence="2">Uncharacterized protein</fullName>
    </submittedName>
</protein>